<dbReference type="InterPro" id="IPR011008">
    <property type="entry name" value="Dimeric_a/b-barrel"/>
</dbReference>
<evidence type="ECO:0000256" key="1">
    <source>
        <dbReference type="ARBA" id="ARBA00007689"/>
    </source>
</evidence>
<evidence type="ECO:0000313" key="3">
    <source>
        <dbReference type="EMBL" id="UTV29037.1"/>
    </source>
</evidence>
<keyword evidence="4" id="KW-1185">Reference proteome</keyword>
<dbReference type="PANTHER" id="PTHR37828:SF1">
    <property type="entry name" value="YCII-RELATED DOMAIN-CONTAINING PROTEIN"/>
    <property type="match status" value="1"/>
</dbReference>
<proteinExistence type="inferred from homology"/>
<evidence type="ECO:0000313" key="4">
    <source>
        <dbReference type="Proteomes" id="UP001057998"/>
    </source>
</evidence>
<dbReference type="EMBL" id="CP101508">
    <property type="protein sequence ID" value="UTV29037.1"/>
    <property type="molecule type" value="Genomic_DNA"/>
</dbReference>
<accession>A0ABY5GKF6</accession>
<gene>
    <name evidence="3" type="ORF">NNL38_07345</name>
</gene>
<evidence type="ECO:0000259" key="2">
    <source>
        <dbReference type="Pfam" id="PF03795"/>
    </source>
</evidence>
<dbReference type="Gene3D" id="3.30.70.1060">
    <property type="entry name" value="Dimeric alpha+beta barrel"/>
    <property type="match status" value="1"/>
</dbReference>
<reference evidence="3" key="1">
    <citation type="submission" date="2022-07" db="EMBL/GenBank/DDBJ databases">
        <title>Genome sequencing of Photobacterium atrarenae GJH2-4.</title>
        <authorList>
            <person name="Park S.-J."/>
        </authorList>
    </citation>
    <scope>NUCLEOTIDE SEQUENCE</scope>
    <source>
        <strain evidence="3">GJH2-4</strain>
    </source>
</reference>
<dbReference type="SUPFAM" id="SSF54909">
    <property type="entry name" value="Dimeric alpha+beta barrel"/>
    <property type="match status" value="1"/>
</dbReference>
<dbReference type="PANTHER" id="PTHR37828">
    <property type="entry name" value="GSR2449 PROTEIN"/>
    <property type="match status" value="1"/>
</dbReference>
<dbReference type="RefSeq" id="WP_255390361.1">
    <property type="nucleotide sequence ID" value="NZ_CP101508.1"/>
</dbReference>
<organism evidence="3 4">
    <name type="scientific">Photobacterium atrarenae</name>
    <dbReference type="NCBI Taxonomy" id="865757"/>
    <lineage>
        <taxon>Bacteria</taxon>
        <taxon>Pseudomonadati</taxon>
        <taxon>Pseudomonadota</taxon>
        <taxon>Gammaproteobacteria</taxon>
        <taxon>Vibrionales</taxon>
        <taxon>Vibrionaceae</taxon>
        <taxon>Photobacterium</taxon>
    </lineage>
</organism>
<name>A0ABY5GKF6_9GAMM</name>
<dbReference type="Pfam" id="PF03795">
    <property type="entry name" value="YCII"/>
    <property type="match status" value="1"/>
</dbReference>
<comment type="similarity">
    <text evidence="1">Belongs to the YciI family.</text>
</comment>
<feature type="domain" description="YCII-related" evidence="2">
    <location>
        <begin position="1"/>
        <end position="81"/>
    </location>
</feature>
<protein>
    <submittedName>
        <fullName evidence="3">YciI family protein</fullName>
    </submittedName>
</protein>
<sequence>MFVVSLHYVCEIQEVEQHLEDHVAFLDREYANGTFLASGRKNPRTGGVILARAESQTQLESILAQDPFYQHGLAEYEITEFVPTRTSAELRCLLEA</sequence>
<dbReference type="InterPro" id="IPR005545">
    <property type="entry name" value="YCII"/>
</dbReference>
<dbReference type="Proteomes" id="UP001057998">
    <property type="component" value="Chromosome 1"/>
</dbReference>